<dbReference type="SUPFAM" id="SSF48208">
    <property type="entry name" value="Six-hairpin glycosidases"/>
    <property type="match status" value="1"/>
</dbReference>
<dbReference type="InterPro" id="IPR000556">
    <property type="entry name" value="Glyco_hydro_48F"/>
</dbReference>
<dbReference type="InterPro" id="IPR027390">
    <property type="entry name" value="Endoglucanase_F_dom3"/>
</dbReference>
<keyword evidence="2" id="KW-1185">Reference proteome</keyword>
<organism evidence="1 2">
    <name type="scientific">Kribbella yunnanensis</name>
    <dbReference type="NCBI Taxonomy" id="190194"/>
    <lineage>
        <taxon>Bacteria</taxon>
        <taxon>Bacillati</taxon>
        <taxon>Actinomycetota</taxon>
        <taxon>Actinomycetes</taxon>
        <taxon>Propionibacteriales</taxon>
        <taxon>Kribbellaceae</taxon>
        <taxon>Kribbella</taxon>
    </lineage>
</organism>
<reference evidence="1 2" key="1">
    <citation type="journal article" date="2019" name="Int. J. Syst. Evol. Microbiol.">
        <title>The Global Catalogue of Microorganisms (GCM) 10K type strain sequencing project: providing services to taxonomists for standard genome sequencing and annotation.</title>
        <authorList>
            <consortium name="The Broad Institute Genomics Platform"/>
            <consortium name="The Broad Institute Genome Sequencing Center for Infectious Disease"/>
            <person name="Wu L."/>
            <person name="Ma J."/>
        </authorList>
    </citation>
    <scope>NUCLEOTIDE SEQUENCE [LARGE SCALE GENOMIC DNA]</scope>
    <source>
        <strain evidence="1 2">JCM 14307</strain>
    </source>
</reference>
<sequence>MPNGDAIGQNSTFLSLRSYFKTDPDWPKVQSYLNGGPAPTFTYHRFWAQAEIATAFSLHAELFG</sequence>
<dbReference type="InterPro" id="IPR008928">
    <property type="entry name" value="6-hairpin_glycosidase_sf"/>
</dbReference>
<gene>
    <name evidence="1" type="ORF">GCM10009745_52220</name>
</gene>
<evidence type="ECO:0000313" key="1">
    <source>
        <dbReference type="EMBL" id="GAA1699239.1"/>
    </source>
</evidence>
<protein>
    <submittedName>
        <fullName evidence="1">Uncharacterized protein</fullName>
    </submittedName>
</protein>
<dbReference type="EMBL" id="BAAANF010000017">
    <property type="protein sequence ID" value="GAA1699239.1"/>
    <property type="molecule type" value="Genomic_DNA"/>
</dbReference>
<dbReference type="Gene3D" id="4.10.870.10">
    <property type="entry name" value="Endo-1,4-beta-glucanase f. Domain 3"/>
    <property type="match status" value="1"/>
</dbReference>
<comment type="caution">
    <text evidence="1">The sequence shown here is derived from an EMBL/GenBank/DDBJ whole genome shotgun (WGS) entry which is preliminary data.</text>
</comment>
<proteinExistence type="predicted"/>
<accession>A0ABN2I6L2</accession>
<name>A0ABN2I6L2_9ACTN</name>
<dbReference type="Proteomes" id="UP001500280">
    <property type="component" value="Unassembled WGS sequence"/>
</dbReference>
<dbReference type="Pfam" id="PF02011">
    <property type="entry name" value="Glyco_hydro_48"/>
    <property type="match status" value="1"/>
</dbReference>
<evidence type="ECO:0000313" key="2">
    <source>
        <dbReference type="Proteomes" id="UP001500280"/>
    </source>
</evidence>